<evidence type="ECO:0000256" key="4">
    <source>
        <dbReference type="ARBA" id="ARBA00022519"/>
    </source>
</evidence>
<dbReference type="InterPro" id="IPR027304">
    <property type="entry name" value="Trigger_fact/SurA_dom_sf"/>
</dbReference>
<dbReference type="PANTHER" id="PTHR47529:SF1">
    <property type="entry name" value="PERIPLASMIC CHAPERONE PPID"/>
    <property type="match status" value="1"/>
</dbReference>
<dbReference type="GO" id="GO:0005886">
    <property type="term" value="C:plasma membrane"/>
    <property type="evidence" value="ECO:0007669"/>
    <property type="project" value="UniProtKB-SubCell"/>
</dbReference>
<evidence type="ECO:0000256" key="9">
    <source>
        <dbReference type="ARBA" id="ARBA00030642"/>
    </source>
</evidence>
<dbReference type="AlphaFoldDB" id="A0A258HIW3"/>
<evidence type="ECO:0000259" key="14">
    <source>
        <dbReference type="Pfam" id="PF13145"/>
    </source>
</evidence>
<evidence type="ECO:0000256" key="10">
    <source>
        <dbReference type="ARBA" id="ARBA00031484"/>
    </source>
</evidence>
<comment type="similarity">
    <text evidence="11">Belongs to the PpiD chaperone family.</text>
</comment>
<evidence type="ECO:0000256" key="7">
    <source>
        <dbReference type="ARBA" id="ARBA00023136"/>
    </source>
</evidence>
<dbReference type="Pfam" id="PF13145">
    <property type="entry name" value="Rotamase_2"/>
    <property type="match status" value="2"/>
</dbReference>
<keyword evidence="4" id="KW-0997">Cell inner membrane</keyword>
<dbReference type="GO" id="GO:0003755">
    <property type="term" value="F:peptidyl-prolyl cis-trans isomerase activity"/>
    <property type="evidence" value="ECO:0007669"/>
    <property type="project" value="InterPro"/>
</dbReference>
<accession>A0A258HIW3</accession>
<comment type="caution">
    <text evidence="15">The sequence shown here is derived from an EMBL/GenBank/DDBJ whole genome shotgun (WGS) entry which is preliminary data.</text>
</comment>
<organism evidence="15 16">
    <name type="scientific">Brevundimonas subvibrioides</name>
    <dbReference type="NCBI Taxonomy" id="74313"/>
    <lineage>
        <taxon>Bacteria</taxon>
        <taxon>Pseudomonadati</taxon>
        <taxon>Pseudomonadota</taxon>
        <taxon>Alphaproteobacteria</taxon>
        <taxon>Caulobacterales</taxon>
        <taxon>Caulobacteraceae</taxon>
        <taxon>Brevundimonas</taxon>
    </lineage>
</organism>
<dbReference type="EMBL" id="NCEQ01000007">
    <property type="protein sequence ID" value="OYX56955.1"/>
    <property type="molecule type" value="Genomic_DNA"/>
</dbReference>
<name>A0A258HIW3_9CAUL</name>
<evidence type="ECO:0000313" key="16">
    <source>
        <dbReference type="Proteomes" id="UP000216147"/>
    </source>
</evidence>
<evidence type="ECO:0000256" key="13">
    <source>
        <dbReference type="ARBA" id="ARBA00042775"/>
    </source>
</evidence>
<dbReference type="SUPFAM" id="SSF109998">
    <property type="entry name" value="Triger factor/SurA peptide-binding domain-like"/>
    <property type="match status" value="1"/>
</dbReference>
<dbReference type="InterPro" id="IPR052029">
    <property type="entry name" value="PpiD_chaperone"/>
</dbReference>
<dbReference type="Pfam" id="PF13624">
    <property type="entry name" value="SurA_N_3"/>
    <property type="match status" value="1"/>
</dbReference>
<evidence type="ECO:0000313" key="15">
    <source>
        <dbReference type="EMBL" id="OYX56955.1"/>
    </source>
</evidence>
<dbReference type="InterPro" id="IPR046357">
    <property type="entry name" value="PPIase_dom_sf"/>
</dbReference>
<keyword evidence="7" id="KW-0472">Membrane</keyword>
<dbReference type="PANTHER" id="PTHR47529">
    <property type="entry name" value="PEPTIDYL-PROLYL CIS-TRANS ISOMERASE D"/>
    <property type="match status" value="1"/>
</dbReference>
<proteinExistence type="inferred from homology"/>
<comment type="subcellular location">
    <subcellularLocation>
        <location evidence="1">Cell inner membrane</location>
        <topology evidence="1">Single-pass type II membrane protein</topology>
        <orientation evidence="1">Periplasmic side</orientation>
    </subcellularLocation>
</comment>
<reference evidence="15 16" key="1">
    <citation type="submission" date="2017-03" db="EMBL/GenBank/DDBJ databases">
        <title>Lifting the veil on microbial sulfur biogeochemistry in mining wastewaters.</title>
        <authorList>
            <person name="Kantor R.S."/>
            <person name="Colenbrander Nelson T."/>
            <person name="Marshall S."/>
            <person name="Bennett D."/>
            <person name="Apte S."/>
            <person name="Camacho D."/>
            <person name="Thomas B.C."/>
            <person name="Warren L.A."/>
            <person name="Banfield J.F."/>
        </authorList>
    </citation>
    <scope>NUCLEOTIDE SEQUENCE [LARGE SCALE GENOMIC DNA]</scope>
    <source>
        <strain evidence="15">32-68-21</strain>
    </source>
</reference>
<sequence>MISVFRDFAKSKWAIALFALLIISFAVVGGSQTDVFRGLGAQHVISAGERSVDAAQFRADFERIRTNASEQEGRPLTLEDLVTANVHVRYLEGQTQRLGFLEWARRVGIRPDESLIIKRIREIPAFFNQVTGQFDQAQYEQTLAQQNFTPVQLEEEFRDTAVTEHFGSAIQAGIRSPRIFGALIAGRALELRDGRWFNVTQAMAGTAGAPTDAQLTAFMSENAAQLRRPEFRIASVVLFNDAAGAAAPAIPEARIVERFNFRKDGLSTPERRTFTTLTAPDRAAADRIAAALRAGQSPTAVAEANRIQPAEYAAQPQSAVPDPVVGTAVFGLTTGQVSAPIQGRVGFTVAKLVSIAPGAPATLEGVREAIVAELQEEDAKARVFSRVEAYEKARTDGKPLADAVREVGARIVQLPPFTQDARLPDGQPMNAPPQIIQNAYTLTKGAESDVIDAGQGQYFVLRLDDIQPAALPALADVREPLAQQWIMRENARRLTSKAEELAARVRGGEDIAAVATSAGATLTTRAGVQQNAASQASLGDGVLGGLFGQGRGQVFTGPASETAFVVGRVDAVRAPTAALAAPIADQIRPRLAQELINGAGEALVAAAARAAKAENDPARAIEALGVTPPAAGATPPATPAAPAQ</sequence>
<keyword evidence="6" id="KW-1133">Transmembrane helix</keyword>
<keyword evidence="3" id="KW-1003">Cell membrane</keyword>
<dbReference type="Gene3D" id="3.10.50.40">
    <property type="match status" value="1"/>
</dbReference>
<gene>
    <name evidence="15" type="ORF">B7Y86_09430</name>
</gene>
<feature type="domain" description="PpiC" evidence="14">
    <location>
        <begin position="371"/>
        <end position="479"/>
    </location>
</feature>
<evidence type="ECO:0000256" key="5">
    <source>
        <dbReference type="ARBA" id="ARBA00022692"/>
    </source>
</evidence>
<keyword evidence="8" id="KW-0143">Chaperone</keyword>
<evidence type="ECO:0000256" key="6">
    <source>
        <dbReference type="ARBA" id="ARBA00022989"/>
    </source>
</evidence>
<evidence type="ECO:0000256" key="12">
    <source>
        <dbReference type="ARBA" id="ARBA00040743"/>
    </source>
</evidence>
<evidence type="ECO:0000256" key="1">
    <source>
        <dbReference type="ARBA" id="ARBA00004382"/>
    </source>
</evidence>
<feature type="domain" description="PpiC" evidence="14">
    <location>
        <begin position="250"/>
        <end position="368"/>
    </location>
</feature>
<protein>
    <recommendedName>
        <fullName evidence="2">Parvulin-like PPIase</fullName>
    </recommendedName>
    <alternativeName>
        <fullName evidence="9">Peptidyl-prolyl cis-trans isomerase plp</fullName>
    </alternativeName>
    <alternativeName>
        <fullName evidence="12">Periplasmic chaperone PpiD</fullName>
    </alternativeName>
    <alternativeName>
        <fullName evidence="13">Periplasmic folding chaperone</fullName>
    </alternativeName>
    <alternativeName>
        <fullName evidence="10">Rotamase plp</fullName>
    </alternativeName>
</protein>
<evidence type="ECO:0000256" key="2">
    <source>
        <dbReference type="ARBA" id="ARBA00018370"/>
    </source>
</evidence>
<evidence type="ECO:0000256" key="11">
    <source>
        <dbReference type="ARBA" id="ARBA00038408"/>
    </source>
</evidence>
<dbReference type="Proteomes" id="UP000216147">
    <property type="component" value="Unassembled WGS sequence"/>
</dbReference>
<evidence type="ECO:0000256" key="8">
    <source>
        <dbReference type="ARBA" id="ARBA00023186"/>
    </source>
</evidence>
<dbReference type="InterPro" id="IPR000297">
    <property type="entry name" value="PPIase_PpiC"/>
</dbReference>
<keyword evidence="5" id="KW-0812">Transmembrane</keyword>
<evidence type="ECO:0000256" key="3">
    <source>
        <dbReference type="ARBA" id="ARBA00022475"/>
    </source>
</evidence>